<evidence type="ECO:0000313" key="2">
    <source>
        <dbReference type="Proteomes" id="UP000025227"/>
    </source>
</evidence>
<organism evidence="2 3">
    <name type="scientific">Haemonchus contortus</name>
    <name type="common">Barber pole worm</name>
    <dbReference type="NCBI Taxonomy" id="6289"/>
    <lineage>
        <taxon>Eukaryota</taxon>
        <taxon>Metazoa</taxon>
        <taxon>Ecdysozoa</taxon>
        <taxon>Nematoda</taxon>
        <taxon>Chromadorea</taxon>
        <taxon>Rhabditida</taxon>
        <taxon>Rhabditina</taxon>
        <taxon>Rhabditomorpha</taxon>
        <taxon>Strongyloidea</taxon>
        <taxon>Trichostrongylidae</taxon>
        <taxon>Haemonchus</taxon>
    </lineage>
</organism>
<protein>
    <submittedName>
        <fullName evidence="3">Dzip-like_N domain-containing protein</fullName>
    </submittedName>
</protein>
<feature type="compositionally biased region" description="Basic and acidic residues" evidence="1">
    <location>
        <begin position="211"/>
        <end position="249"/>
    </location>
</feature>
<feature type="region of interest" description="Disordered" evidence="1">
    <location>
        <begin position="211"/>
        <end position="305"/>
    </location>
</feature>
<dbReference type="OrthoDB" id="5832149at2759"/>
<feature type="compositionally biased region" description="Basic and acidic residues" evidence="1">
    <location>
        <begin position="288"/>
        <end position="305"/>
    </location>
</feature>
<keyword evidence="2" id="KW-1185">Reference proteome</keyword>
<sequence length="352" mass="40763">MDSLAEPSPKDVEDFERPTSSIFDELALLGLYIKGETPIASSLENSLNLLLDGIGRQLATAASIRSDWTHIKGDAVLNFSRPQELNRRVLRAAEMSKEKIVQLSYLYLFTRKWYESLFDPIRYNSCIEMQRRITDIFAILSKNNEQLKHLGIVIREIEKELMKAERQIQDSKQYDQAETHKRMAFSLHRTVQRQHDEIITLKQKIDKLEASKTQHEEQLHQHQQVLEETKRSEAQAEIPDKSYLERMIEEVEEDRMEDLPSLEDVSSDDEDDRMGEVPALEDISSDGEDNRGVDGHDSTDDRTSINRLQEDLWEMGKALKKFPYRMIGDTKEIASDKSCAFCGKIKRTRASR</sequence>
<evidence type="ECO:0000313" key="3">
    <source>
        <dbReference type="WBParaSite" id="HCON_00057980-00001"/>
    </source>
</evidence>
<dbReference type="AlphaFoldDB" id="A0A7I4Y8D7"/>
<reference evidence="3" key="1">
    <citation type="submission" date="2020-12" db="UniProtKB">
        <authorList>
            <consortium name="WormBaseParasite"/>
        </authorList>
    </citation>
    <scope>IDENTIFICATION</scope>
    <source>
        <strain evidence="3">MHco3</strain>
    </source>
</reference>
<dbReference type="Proteomes" id="UP000025227">
    <property type="component" value="Unplaced"/>
</dbReference>
<evidence type="ECO:0000256" key="1">
    <source>
        <dbReference type="SAM" id="MobiDB-lite"/>
    </source>
</evidence>
<dbReference type="WBParaSite" id="HCON_00057980-00001">
    <property type="protein sequence ID" value="HCON_00057980-00001"/>
    <property type="gene ID" value="HCON_00057980"/>
</dbReference>
<name>A0A7I4Y8D7_HAECO</name>
<accession>A0A7I4Y8D7</accession>
<proteinExistence type="predicted"/>